<gene>
    <name evidence="2" type="ORF">KIPB_010174</name>
</gene>
<evidence type="ECO:0000313" key="3">
    <source>
        <dbReference type="Proteomes" id="UP000265618"/>
    </source>
</evidence>
<dbReference type="Proteomes" id="UP000265618">
    <property type="component" value="Unassembled WGS sequence"/>
</dbReference>
<accession>A0A9K3GM61</accession>
<organism evidence="2 3">
    <name type="scientific">Kipferlia bialata</name>
    <dbReference type="NCBI Taxonomy" id="797122"/>
    <lineage>
        <taxon>Eukaryota</taxon>
        <taxon>Metamonada</taxon>
        <taxon>Carpediemonas-like organisms</taxon>
        <taxon>Kipferlia</taxon>
    </lineage>
</organism>
<evidence type="ECO:0000313" key="2">
    <source>
        <dbReference type="EMBL" id="GIQ88017.1"/>
    </source>
</evidence>
<dbReference type="EMBL" id="BDIP01003695">
    <property type="protein sequence ID" value="GIQ88017.1"/>
    <property type="molecule type" value="Genomic_DNA"/>
</dbReference>
<name>A0A9K3GM61_9EUKA</name>
<feature type="region of interest" description="Disordered" evidence="1">
    <location>
        <begin position="76"/>
        <end position="132"/>
    </location>
</feature>
<feature type="region of interest" description="Disordered" evidence="1">
    <location>
        <begin position="1"/>
        <end position="33"/>
    </location>
</feature>
<dbReference type="AlphaFoldDB" id="A0A9K3GM61"/>
<sequence length="132" mass="14466">MRKEGDTFNFQVRPVHETQPDARSNMKKGDPPQRACINLAKEEPEWEILLRDMPHGERGPCKRKLEIAAGTRFNEEAQPAGVGAAAWEVTESEGEPNEEEYAHVSPPGEEAESAVKGQEGVTEAPQASGISE</sequence>
<proteinExistence type="predicted"/>
<reference evidence="2 3" key="1">
    <citation type="journal article" date="2018" name="PLoS ONE">
        <title>The draft genome of Kipferlia bialata reveals reductive genome evolution in fornicate parasites.</title>
        <authorList>
            <person name="Tanifuji G."/>
            <person name="Takabayashi S."/>
            <person name="Kume K."/>
            <person name="Takagi M."/>
            <person name="Nakayama T."/>
            <person name="Kamikawa R."/>
            <person name="Inagaki Y."/>
            <person name="Hashimoto T."/>
        </authorList>
    </citation>
    <scope>NUCLEOTIDE SEQUENCE [LARGE SCALE GENOMIC DNA]</scope>
    <source>
        <strain evidence="2">NY0173</strain>
    </source>
</reference>
<evidence type="ECO:0000256" key="1">
    <source>
        <dbReference type="SAM" id="MobiDB-lite"/>
    </source>
</evidence>
<protein>
    <submittedName>
        <fullName evidence="2">Uncharacterized protein</fullName>
    </submittedName>
</protein>
<comment type="caution">
    <text evidence="2">The sequence shown here is derived from an EMBL/GenBank/DDBJ whole genome shotgun (WGS) entry which is preliminary data.</text>
</comment>
<keyword evidence="3" id="KW-1185">Reference proteome</keyword>
<feature type="compositionally biased region" description="Acidic residues" evidence="1">
    <location>
        <begin position="90"/>
        <end position="99"/>
    </location>
</feature>